<proteinExistence type="predicted"/>
<dbReference type="AlphaFoldDB" id="A0A4Y2T5Y4"/>
<accession>A0A4Y2T5Y4</accession>
<protein>
    <submittedName>
        <fullName evidence="2">Uncharacterized protein</fullName>
    </submittedName>
</protein>
<reference evidence="2 3" key="1">
    <citation type="journal article" date="2019" name="Sci. Rep.">
        <title>Orb-weaving spider Araneus ventricosus genome elucidates the spidroin gene catalogue.</title>
        <authorList>
            <person name="Kono N."/>
            <person name="Nakamura H."/>
            <person name="Ohtoshi R."/>
            <person name="Moran D.A.P."/>
            <person name="Shinohara A."/>
            <person name="Yoshida Y."/>
            <person name="Fujiwara M."/>
            <person name="Mori M."/>
            <person name="Tomita M."/>
            <person name="Arakawa K."/>
        </authorList>
    </citation>
    <scope>NUCLEOTIDE SEQUENCE [LARGE SCALE GENOMIC DNA]</scope>
</reference>
<evidence type="ECO:0000256" key="1">
    <source>
        <dbReference type="SAM" id="MobiDB-lite"/>
    </source>
</evidence>
<dbReference type="EMBL" id="BGPR01025914">
    <property type="protein sequence ID" value="GBN95203.1"/>
    <property type="molecule type" value="Genomic_DNA"/>
</dbReference>
<name>A0A4Y2T5Y4_ARAVE</name>
<gene>
    <name evidence="2" type="ORF">AVEN_158820_1</name>
</gene>
<organism evidence="2 3">
    <name type="scientific">Araneus ventricosus</name>
    <name type="common">Orbweaver spider</name>
    <name type="synonym">Epeira ventricosa</name>
    <dbReference type="NCBI Taxonomy" id="182803"/>
    <lineage>
        <taxon>Eukaryota</taxon>
        <taxon>Metazoa</taxon>
        <taxon>Ecdysozoa</taxon>
        <taxon>Arthropoda</taxon>
        <taxon>Chelicerata</taxon>
        <taxon>Arachnida</taxon>
        <taxon>Araneae</taxon>
        <taxon>Araneomorphae</taxon>
        <taxon>Entelegynae</taxon>
        <taxon>Araneoidea</taxon>
        <taxon>Araneidae</taxon>
        <taxon>Araneus</taxon>
    </lineage>
</organism>
<dbReference type="Proteomes" id="UP000499080">
    <property type="component" value="Unassembled WGS sequence"/>
</dbReference>
<comment type="caution">
    <text evidence="2">The sequence shown here is derived from an EMBL/GenBank/DDBJ whole genome shotgun (WGS) entry which is preliminary data.</text>
</comment>
<evidence type="ECO:0000313" key="3">
    <source>
        <dbReference type="Proteomes" id="UP000499080"/>
    </source>
</evidence>
<evidence type="ECO:0000313" key="2">
    <source>
        <dbReference type="EMBL" id="GBN95203.1"/>
    </source>
</evidence>
<keyword evidence="3" id="KW-1185">Reference proteome</keyword>
<sequence>MLHRFEAPRFLEARGGCLLTPVRKKPPSSVGEEELLAGRESSPNAKHSGRRFLEEYFDNDVITELNCLVATVKGMEWPSYSPEYTPMAIIIRRMAMIVHYLTVV</sequence>
<feature type="region of interest" description="Disordered" evidence="1">
    <location>
        <begin position="22"/>
        <end position="46"/>
    </location>
</feature>